<evidence type="ECO:0008006" key="4">
    <source>
        <dbReference type="Google" id="ProtNLM"/>
    </source>
</evidence>
<dbReference type="InterPro" id="IPR051888">
    <property type="entry name" value="UPF0148_domain"/>
</dbReference>
<protein>
    <recommendedName>
        <fullName evidence="4">Sjoegren syndrome/scleroderma autoantigen 1</fullName>
    </recommendedName>
</protein>
<evidence type="ECO:0000313" key="3">
    <source>
        <dbReference type="Proteomes" id="UP000247409"/>
    </source>
</evidence>
<proteinExistence type="predicted"/>
<dbReference type="Pfam" id="PF06677">
    <property type="entry name" value="Auto_anti-p27"/>
    <property type="match status" value="2"/>
</dbReference>
<feature type="region of interest" description="Disordered" evidence="1">
    <location>
        <begin position="1"/>
        <end position="40"/>
    </location>
</feature>
<accession>A0A2V3IYT7</accession>
<dbReference type="InterPro" id="IPR009563">
    <property type="entry name" value="SSSCA1"/>
</dbReference>
<feature type="region of interest" description="Disordered" evidence="1">
    <location>
        <begin position="115"/>
        <end position="153"/>
    </location>
</feature>
<dbReference type="AlphaFoldDB" id="A0A2V3IYT7"/>
<reference evidence="2 3" key="1">
    <citation type="journal article" date="2018" name="Mol. Biol. Evol.">
        <title>Analysis of the draft genome of the red seaweed Gracilariopsis chorda provides insights into genome size evolution in Rhodophyta.</title>
        <authorList>
            <person name="Lee J."/>
            <person name="Yang E.C."/>
            <person name="Graf L."/>
            <person name="Yang J.H."/>
            <person name="Qiu H."/>
            <person name="Zel Zion U."/>
            <person name="Chan C.X."/>
            <person name="Stephens T.G."/>
            <person name="Weber A.P.M."/>
            <person name="Boo G.H."/>
            <person name="Boo S.M."/>
            <person name="Kim K.M."/>
            <person name="Shin Y."/>
            <person name="Jung M."/>
            <person name="Lee S.J."/>
            <person name="Yim H.S."/>
            <person name="Lee J.H."/>
            <person name="Bhattacharya D."/>
            <person name="Yoon H.S."/>
        </authorList>
    </citation>
    <scope>NUCLEOTIDE SEQUENCE [LARGE SCALE GENOMIC DNA]</scope>
    <source>
        <strain evidence="2 3">SKKU-2015</strain>
        <tissue evidence="2">Whole body</tissue>
    </source>
</reference>
<dbReference type="Proteomes" id="UP000247409">
    <property type="component" value="Unassembled WGS sequence"/>
</dbReference>
<keyword evidence="3" id="KW-1185">Reference proteome</keyword>
<dbReference type="PANTHER" id="PTHR16537:SF1">
    <property type="entry name" value="PROTEIN ZNRD2"/>
    <property type="match status" value="1"/>
</dbReference>
<evidence type="ECO:0000256" key="1">
    <source>
        <dbReference type="SAM" id="MobiDB-lite"/>
    </source>
</evidence>
<dbReference type="PANTHER" id="PTHR16537">
    <property type="entry name" value="SJOEGREN SYNDROME/SCLERODERMA AUTOANTIGEN 1"/>
    <property type="match status" value="1"/>
</dbReference>
<organism evidence="2 3">
    <name type="scientific">Gracilariopsis chorda</name>
    <dbReference type="NCBI Taxonomy" id="448386"/>
    <lineage>
        <taxon>Eukaryota</taxon>
        <taxon>Rhodophyta</taxon>
        <taxon>Florideophyceae</taxon>
        <taxon>Rhodymeniophycidae</taxon>
        <taxon>Gracilariales</taxon>
        <taxon>Gracilariaceae</taxon>
        <taxon>Gracilariopsis</taxon>
    </lineage>
</organism>
<name>A0A2V3IYT7_9FLOR</name>
<sequence length="404" mass="41281">MAVCTQDGGEDQQRHEGNHSQQAQPHDGRPAAAAAAAAAAAPATAARMPDATASDASDAGVQQLSRLLLQGWTMLADTCPRASCHMPLARSRTGRVVCCNCRADIVSTPTQALQLAAPPSAPNGVRTPPTGAQTPDGRQAAMRNTQGDGGGQVANEHVEQHASGCRALASGATGDGGGGRRAGGAAVSQVLGEKLLQGWTMLDASCVTCGTPLMSDARGTVLCVVCHSQRAASNAGVGVVDRDDDEVDNASVLRRASRELGLSTRVQRTVAPGTGEALRSSLMPVERGATEGRSVRARGSALGSASGGVQPAALPAARRTLAELPAPAVAVAEEEEQHTLLSVDDTLALVERDAAEALGRLRVRLRCVSDVEALRACLAAIRDGCDAVRAARAARALPRAPPPL</sequence>
<comment type="caution">
    <text evidence="2">The sequence shown here is derived from an EMBL/GenBank/DDBJ whole genome shotgun (WGS) entry which is preliminary data.</text>
</comment>
<feature type="compositionally biased region" description="Low complexity" evidence="1">
    <location>
        <begin position="30"/>
        <end position="40"/>
    </location>
</feature>
<dbReference type="OrthoDB" id="28939at2759"/>
<gene>
    <name evidence="2" type="ORF">BWQ96_03010</name>
</gene>
<evidence type="ECO:0000313" key="2">
    <source>
        <dbReference type="EMBL" id="PXF47235.1"/>
    </source>
</evidence>
<dbReference type="EMBL" id="NBIV01000027">
    <property type="protein sequence ID" value="PXF47235.1"/>
    <property type="molecule type" value="Genomic_DNA"/>
</dbReference>